<keyword evidence="2" id="KW-1133">Transmembrane helix</keyword>
<feature type="compositionally biased region" description="Acidic residues" evidence="1">
    <location>
        <begin position="277"/>
        <end position="290"/>
    </location>
</feature>
<evidence type="ECO:0000256" key="2">
    <source>
        <dbReference type="SAM" id="Phobius"/>
    </source>
</evidence>
<sequence>MESESNIVLDMSSVIIVEDASFVQIHREITEYENDENKIMNIEKKNYSINSSVNSINNYEIESDIGSMYTYYTPTKVTKPLNVDEKDLDEKLYAKYVICKTCNVYNSIAIKSNQHFACGFCDTTLSPNQNNCIIFKTKHYNTIISHLCKSLQCNGYKLIKIIKIIEESSSTNNKFKQLTFLQLHEVIKNLKIKLDYHYFTYHDVCILFNALRIKRENTYIIRSNDLIECIKSKFNKTQKIKKERKYNDMITKSRPVYKYVDDDDNIHNDFSSGESDNTLEEEQEEEEEEAITNSSNTDASCNKIQMMNIHKYSYKEVEEDINDNYFDKNHKHSSSLDILATYLRGQKLIYMESKSYCETYLNMLMMPAILLSTAATILSTIVKDYYWGSYMISVLNGIIAFLLAVVNYLKLDAASEAHKISAHQYDKLQTSVEFMSGKILLFISKKSVDASNNEYETIEAKMSEKLSDIEKKIGEIKETNQFIIPKKITTTYPIIYNTNVFLIIKKLEDVKKRKINNLKEVKNKKNYFITVMNAKKQKNKMTSVRKLQTKIRLLYEKKVDYVKDILILKSAFSMIDEMFIKEMENAELNKKYWFRRYFCFSYGLKELTKDPRELNDFIKDIMNPYGSGEPKDIHLLKHYNNIKKEIDVSNKEYFANTNKLIKNNIQLTNNIYNKMEQGYIIKQPEKSEKYYNIKPKILNSFPSVVNLMGIEQKENIKINYENDDNNLYSRRNSDSSMSEMDTNVYNFK</sequence>
<evidence type="ECO:0000313" key="3">
    <source>
        <dbReference type="EMBL" id="QHT91182.1"/>
    </source>
</evidence>
<feature type="transmembrane region" description="Helical" evidence="2">
    <location>
        <begin position="387"/>
        <end position="409"/>
    </location>
</feature>
<dbReference type="AlphaFoldDB" id="A0A6C0IE96"/>
<proteinExistence type="predicted"/>
<keyword evidence="2" id="KW-0472">Membrane</keyword>
<evidence type="ECO:0000256" key="1">
    <source>
        <dbReference type="SAM" id="MobiDB-lite"/>
    </source>
</evidence>
<feature type="region of interest" description="Disordered" evidence="1">
    <location>
        <begin position="269"/>
        <end position="296"/>
    </location>
</feature>
<organism evidence="3">
    <name type="scientific">viral metagenome</name>
    <dbReference type="NCBI Taxonomy" id="1070528"/>
    <lineage>
        <taxon>unclassified sequences</taxon>
        <taxon>metagenomes</taxon>
        <taxon>organismal metagenomes</taxon>
    </lineage>
</organism>
<protein>
    <submittedName>
        <fullName evidence="3">Uncharacterized protein</fullName>
    </submittedName>
</protein>
<feature type="transmembrane region" description="Helical" evidence="2">
    <location>
        <begin position="360"/>
        <end position="381"/>
    </location>
</feature>
<accession>A0A6C0IE96</accession>
<name>A0A6C0IE96_9ZZZZ</name>
<keyword evidence="2" id="KW-0812">Transmembrane</keyword>
<reference evidence="3" key="1">
    <citation type="journal article" date="2020" name="Nature">
        <title>Giant virus diversity and host interactions through global metagenomics.</title>
        <authorList>
            <person name="Schulz F."/>
            <person name="Roux S."/>
            <person name="Paez-Espino D."/>
            <person name="Jungbluth S."/>
            <person name="Walsh D.A."/>
            <person name="Denef V.J."/>
            <person name="McMahon K.D."/>
            <person name="Konstantinidis K.T."/>
            <person name="Eloe-Fadrosh E.A."/>
            <person name="Kyrpides N.C."/>
            <person name="Woyke T."/>
        </authorList>
    </citation>
    <scope>NUCLEOTIDE SEQUENCE</scope>
    <source>
        <strain evidence="3">GVMAG-M-3300023184-72</strain>
    </source>
</reference>
<dbReference type="EMBL" id="MN740163">
    <property type="protein sequence ID" value="QHT91182.1"/>
    <property type="molecule type" value="Genomic_DNA"/>
</dbReference>